<feature type="transmembrane region" description="Helical" evidence="1">
    <location>
        <begin position="46"/>
        <end position="65"/>
    </location>
</feature>
<feature type="domain" description="Putative Flp pilus-assembly TadG-like N-terminal" evidence="2">
    <location>
        <begin position="44"/>
        <end position="90"/>
    </location>
</feature>
<gene>
    <name evidence="3" type="ORF">EDD53_1147</name>
</gene>
<reference evidence="3 4" key="1">
    <citation type="submission" date="2018-11" db="EMBL/GenBank/DDBJ databases">
        <title>Genomic Encyclopedia of Type Strains, Phase IV (KMG-IV): sequencing the most valuable type-strain genomes for metagenomic binning, comparative biology and taxonomic classification.</title>
        <authorList>
            <person name="Goeker M."/>
        </authorList>
    </citation>
    <scope>NUCLEOTIDE SEQUENCE [LARGE SCALE GENOMIC DNA]</scope>
    <source>
        <strain evidence="3 4">DSM 104731</strain>
    </source>
</reference>
<dbReference type="InterPro" id="IPR028087">
    <property type="entry name" value="Tad_N"/>
</dbReference>
<accession>A0A3N4VDS7</accession>
<dbReference type="Proteomes" id="UP000269689">
    <property type="component" value="Unassembled WGS sequence"/>
</dbReference>
<dbReference type="InterPro" id="IPR036465">
    <property type="entry name" value="vWFA_dom_sf"/>
</dbReference>
<evidence type="ECO:0000313" key="4">
    <source>
        <dbReference type="Proteomes" id="UP000269689"/>
    </source>
</evidence>
<dbReference type="AlphaFoldDB" id="A0A3N4VDS7"/>
<dbReference type="Pfam" id="PF13400">
    <property type="entry name" value="Tad"/>
    <property type="match status" value="1"/>
</dbReference>
<dbReference type="SUPFAM" id="SSF53300">
    <property type="entry name" value="vWA-like"/>
    <property type="match status" value="2"/>
</dbReference>
<dbReference type="RefSeq" id="WP_123792170.1">
    <property type="nucleotide sequence ID" value="NZ_RKQK01000001.1"/>
</dbReference>
<evidence type="ECO:0000259" key="2">
    <source>
        <dbReference type="Pfam" id="PF13400"/>
    </source>
</evidence>
<dbReference type="Gene3D" id="3.40.50.410">
    <property type="entry name" value="von Willebrand factor, type A domain"/>
    <property type="match status" value="2"/>
</dbReference>
<keyword evidence="1" id="KW-0472">Membrane</keyword>
<organism evidence="3 4">
    <name type="scientific">Pacificibacter maritimus</name>
    <dbReference type="NCBI Taxonomy" id="762213"/>
    <lineage>
        <taxon>Bacteria</taxon>
        <taxon>Pseudomonadati</taxon>
        <taxon>Pseudomonadota</taxon>
        <taxon>Alphaproteobacteria</taxon>
        <taxon>Rhodobacterales</taxon>
        <taxon>Roseobacteraceae</taxon>
        <taxon>Pacificibacter</taxon>
    </lineage>
</organism>
<dbReference type="EMBL" id="RKQK01000001">
    <property type="protein sequence ID" value="RPE72010.1"/>
    <property type="molecule type" value="Genomic_DNA"/>
</dbReference>
<keyword evidence="1" id="KW-1133">Transmembrane helix</keyword>
<protein>
    <submittedName>
        <fullName evidence="3">Flp pilus assembly protein TadG</fullName>
    </submittedName>
</protein>
<name>A0A3N4VDS7_9RHOB</name>
<keyword evidence="4" id="KW-1185">Reference proteome</keyword>
<dbReference type="OrthoDB" id="7522752at2"/>
<evidence type="ECO:0000256" key="1">
    <source>
        <dbReference type="SAM" id="Phobius"/>
    </source>
</evidence>
<sequence length="584" mass="64178">MFGTTKTYRNGAQKLRSFPAIRTCQAKLIRLRSLSRSYTRDEDGSLIIFGIFTFIIVLVLAGIGVDMIRHETLRTELQNTLDRAVLAAANRQTSAEARDVVEDYFAKAGLTEYLESVKVEGAGYGRRVTATVTADIPTFFLRISGIDNLELIGSGAAEQGMAELEVALVLDVSGSMNNDSRLDNLEIAGREFASTVFNNSAEGHVAVSVVPYATQVNIGPVMASHLARDDAHELSHCVNFQGNDFYTTEIDQKTVLDGQYYEQTMHFDPFNYLPPNSGTSLEVCNPDEGNRVLPFATTLTEVTDKIEGLVADGNTSIDVGVKWGAALLDPSTQGIDNAIALDIDGNVIEDEVLGSVLGGIVDDTLDGVTEVVDTVTETVIAQRPHEFSSATLKVMVVMTDGVNTAQYYMPENYRRGESDIYVHPTNDRVSFKTTQNSCSWWYGCTTQTRYYAPHNDSYYTSPYGGDAARKLEWPEVWQRFTVESHAYTRYEASGNSNDYYNWLAWTRHSVGSSTKDERLLTTCQAAKDKGIIVFTIGFEAPSDAASILKTCASSPSHYFDADGLQIAEAFGAVATKITELRLVE</sequence>
<evidence type="ECO:0000313" key="3">
    <source>
        <dbReference type="EMBL" id="RPE72010.1"/>
    </source>
</evidence>
<comment type="caution">
    <text evidence="3">The sequence shown here is derived from an EMBL/GenBank/DDBJ whole genome shotgun (WGS) entry which is preliminary data.</text>
</comment>
<keyword evidence="1" id="KW-0812">Transmembrane</keyword>
<proteinExistence type="predicted"/>